<organism evidence="2 3">
    <name type="scientific">Acinetobacter haemolyticus CIP 64.3 = MTCC 9819</name>
    <dbReference type="NCBI Taxonomy" id="1217659"/>
    <lineage>
        <taxon>Bacteria</taxon>
        <taxon>Pseudomonadati</taxon>
        <taxon>Pseudomonadota</taxon>
        <taxon>Gammaproteobacteria</taxon>
        <taxon>Moraxellales</taxon>
        <taxon>Moraxellaceae</taxon>
        <taxon>Acinetobacter</taxon>
    </lineage>
</organism>
<feature type="region of interest" description="Disordered" evidence="1">
    <location>
        <begin position="63"/>
        <end position="87"/>
    </location>
</feature>
<evidence type="ECO:0000313" key="3">
    <source>
        <dbReference type="Proteomes" id="UP000017667"/>
    </source>
</evidence>
<dbReference type="EMBL" id="APQQ01000032">
    <property type="protein sequence ID" value="ENW15614.1"/>
    <property type="molecule type" value="Genomic_DNA"/>
</dbReference>
<evidence type="ECO:0000256" key="1">
    <source>
        <dbReference type="SAM" id="MobiDB-lite"/>
    </source>
</evidence>
<name>N9GEU2_ACIHA</name>
<dbReference type="PATRIC" id="fig|1217659.3.peg.3293"/>
<evidence type="ECO:0000313" key="2">
    <source>
        <dbReference type="EMBL" id="ENW15614.1"/>
    </source>
</evidence>
<reference evidence="2 3" key="1">
    <citation type="submission" date="2013-02" db="EMBL/GenBank/DDBJ databases">
        <title>The Genome Sequence of Acinetobacter haemolyticus CIP 64.3.</title>
        <authorList>
            <consortium name="The Broad Institute Genome Sequencing Platform"/>
            <consortium name="The Broad Institute Genome Sequencing Center for Infectious Disease"/>
            <person name="Cerqueira G."/>
            <person name="Feldgarden M."/>
            <person name="Courvalin P."/>
            <person name="Perichon B."/>
            <person name="Grillot-Courvalin C."/>
            <person name="Clermont D."/>
            <person name="Rocha E."/>
            <person name="Yoon E.-J."/>
            <person name="Nemec A."/>
            <person name="Walker B."/>
            <person name="Young S.K."/>
            <person name="Zeng Q."/>
            <person name="Gargeya S."/>
            <person name="Fitzgerald M."/>
            <person name="Haas B."/>
            <person name="Abouelleil A."/>
            <person name="Alvarado L."/>
            <person name="Arachchi H.M."/>
            <person name="Berlin A.M."/>
            <person name="Chapman S.B."/>
            <person name="Dewar J."/>
            <person name="Goldberg J."/>
            <person name="Griggs A."/>
            <person name="Gujja S."/>
            <person name="Hansen M."/>
            <person name="Howarth C."/>
            <person name="Imamovic A."/>
            <person name="Larimer J."/>
            <person name="McCowan C."/>
            <person name="Murphy C."/>
            <person name="Neiman D."/>
            <person name="Pearson M."/>
            <person name="Priest M."/>
            <person name="Roberts A."/>
            <person name="Saif S."/>
            <person name="Shea T."/>
            <person name="Sisk P."/>
            <person name="Sykes S."/>
            <person name="Wortman J."/>
            <person name="Nusbaum C."/>
            <person name="Birren B."/>
        </authorList>
    </citation>
    <scope>NUCLEOTIDE SEQUENCE [LARGE SCALE GENOMIC DNA]</scope>
    <source>
        <strain evidence="2 3">CIP 64.3</strain>
    </source>
</reference>
<keyword evidence="3" id="KW-1185">Reference proteome</keyword>
<proteinExistence type="predicted"/>
<feature type="compositionally biased region" description="Basic and acidic residues" evidence="1">
    <location>
        <begin position="63"/>
        <end position="74"/>
    </location>
</feature>
<sequence length="87" mass="9900">MFKVGENVVLVGEGTKDYLLEIDSHMYTPNMHRVKILATGQFGPVFKKDIRLATEEEIAAGHRIDTETLDHPENHISQNCKVIDHEK</sequence>
<gene>
    <name evidence="2" type="ORF">F927_03354</name>
</gene>
<accession>N9GEU2</accession>
<protein>
    <submittedName>
        <fullName evidence="2">Uncharacterized protein</fullName>
    </submittedName>
</protein>
<dbReference type="Proteomes" id="UP000017667">
    <property type="component" value="Unassembled WGS sequence"/>
</dbReference>
<comment type="caution">
    <text evidence="2">The sequence shown here is derived from an EMBL/GenBank/DDBJ whole genome shotgun (WGS) entry which is preliminary data.</text>
</comment>
<dbReference type="AlphaFoldDB" id="N9GEU2"/>
<dbReference type="RefSeq" id="WP_005084888.1">
    <property type="nucleotide sequence ID" value="NZ_ASYX01000008.1"/>
</dbReference>
<dbReference type="HOGENOM" id="CLU_180525_0_0_6"/>